<accession>A0A077EDR8</accession>
<dbReference type="HOGENOM" id="CLU_013529_0_0_10"/>
<feature type="domain" description="TonB-dependent receptor plug" evidence="3">
    <location>
        <begin position="130"/>
        <end position="258"/>
    </location>
</feature>
<dbReference type="GO" id="GO:0009279">
    <property type="term" value="C:cell outer membrane"/>
    <property type="evidence" value="ECO:0007669"/>
    <property type="project" value="TreeGrafter"/>
</dbReference>
<dbReference type="InterPro" id="IPR037066">
    <property type="entry name" value="Plug_dom_sf"/>
</dbReference>
<dbReference type="KEGG" id="eao:BD94_1872"/>
<evidence type="ECO:0000313" key="5">
    <source>
        <dbReference type="Proteomes" id="UP000028933"/>
    </source>
</evidence>
<keyword evidence="2" id="KW-0812">Transmembrane</keyword>
<dbReference type="Proteomes" id="UP000028933">
    <property type="component" value="Chromosome"/>
</dbReference>
<reference evidence="4 5" key="1">
    <citation type="journal article" date="2013" name="Lancet">
        <title>First case of E anophelis outbreak in an intensive-care unit.</title>
        <authorList>
            <person name="Teo J."/>
            <person name="Tan S.Y."/>
            <person name="Tay M."/>
            <person name="Ding Y."/>
            <person name="Kjelleberg S."/>
            <person name="Givskov M."/>
            <person name="Lin R.T."/>
            <person name="Yang L."/>
        </authorList>
    </citation>
    <scope>NUCLEOTIDE SEQUENCE [LARGE SCALE GENOMIC DNA]</scope>
    <source>
        <strain evidence="4 5">NUHP1</strain>
    </source>
</reference>
<keyword evidence="2" id="KW-1133">Transmembrane helix</keyword>
<gene>
    <name evidence="4" type="ORF">BD94_1872</name>
</gene>
<proteinExistence type="predicted"/>
<dbReference type="eggNOG" id="COG1629">
    <property type="taxonomic scope" value="Bacteria"/>
</dbReference>
<keyword evidence="4" id="KW-0675">Receptor</keyword>
<dbReference type="STRING" id="1338011.BD94_1872"/>
<dbReference type="Gene3D" id="2.170.130.10">
    <property type="entry name" value="TonB-dependent receptor, plug domain"/>
    <property type="match status" value="1"/>
</dbReference>
<name>A0A077EDR8_9FLAO</name>
<organism evidence="4 5">
    <name type="scientific">Elizabethkingia anophelis NUHP1</name>
    <dbReference type="NCBI Taxonomy" id="1338011"/>
    <lineage>
        <taxon>Bacteria</taxon>
        <taxon>Pseudomonadati</taxon>
        <taxon>Bacteroidota</taxon>
        <taxon>Flavobacteriia</taxon>
        <taxon>Flavobacteriales</taxon>
        <taxon>Weeksellaceae</taxon>
        <taxon>Elizabethkingia</taxon>
    </lineage>
</organism>
<dbReference type="RefSeq" id="WP_024564454.1">
    <property type="nucleotide sequence ID" value="NZ_CP007547.1"/>
</dbReference>
<feature type="transmembrane region" description="Helical" evidence="2">
    <location>
        <begin position="12"/>
        <end position="29"/>
    </location>
</feature>
<evidence type="ECO:0000256" key="1">
    <source>
        <dbReference type="ARBA" id="ARBA00022729"/>
    </source>
</evidence>
<keyword evidence="2" id="KW-0472">Membrane</keyword>
<dbReference type="PANTHER" id="PTHR30069">
    <property type="entry name" value="TONB-DEPENDENT OUTER MEMBRANE RECEPTOR"/>
    <property type="match status" value="1"/>
</dbReference>
<dbReference type="GO" id="GO:0044718">
    <property type="term" value="P:siderophore transmembrane transport"/>
    <property type="evidence" value="ECO:0007669"/>
    <property type="project" value="TreeGrafter"/>
</dbReference>
<dbReference type="Pfam" id="PF07715">
    <property type="entry name" value="Plug"/>
    <property type="match status" value="1"/>
</dbReference>
<dbReference type="AlphaFoldDB" id="A0A077EDR8"/>
<dbReference type="InterPro" id="IPR039426">
    <property type="entry name" value="TonB-dep_rcpt-like"/>
</dbReference>
<evidence type="ECO:0000313" key="4">
    <source>
        <dbReference type="EMBL" id="AIL45647.1"/>
    </source>
</evidence>
<dbReference type="InterPro" id="IPR012910">
    <property type="entry name" value="Plug_dom"/>
</dbReference>
<evidence type="ECO:0000259" key="3">
    <source>
        <dbReference type="Pfam" id="PF07715"/>
    </source>
</evidence>
<dbReference type="PANTHER" id="PTHR30069:SF29">
    <property type="entry name" value="HEMOGLOBIN AND HEMOGLOBIN-HAPTOGLOBIN-BINDING PROTEIN 1-RELATED"/>
    <property type="match status" value="1"/>
</dbReference>
<dbReference type="InterPro" id="IPR008969">
    <property type="entry name" value="CarboxyPept-like_regulatory"/>
</dbReference>
<dbReference type="SUPFAM" id="SSF49464">
    <property type="entry name" value="Carboxypeptidase regulatory domain-like"/>
    <property type="match status" value="1"/>
</dbReference>
<protein>
    <submittedName>
        <fullName evidence="4">TonB-dependent receptor</fullName>
    </submittedName>
</protein>
<dbReference type="GO" id="GO:0015344">
    <property type="term" value="F:siderophore uptake transmembrane transporter activity"/>
    <property type="evidence" value="ECO:0007669"/>
    <property type="project" value="TreeGrafter"/>
</dbReference>
<evidence type="ECO:0000256" key="2">
    <source>
        <dbReference type="SAM" id="Phobius"/>
    </source>
</evidence>
<dbReference type="EMBL" id="CP007547">
    <property type="protein sequence ID" value="AIL45647.1"/>
    <property type="molecule type" value="Genomic_DNA"/>
</dbReference>
<keyword evidence="1" id="KW-0732">Signal</keyword>
<sequence>MVGNDRKFTLRILFLNLLFFVVGIVTVKSQDRSVHIRLEITDAESVAIGGAKLILSSDADRYEAHTDAKGLAVLDVIPGKYKIHIIKLSYQDYSTVLTFTNDARFSFRMAEKISNIEEVIITAKEGRGLTSSTIIDQRAMQHLQPSSFTDLLELLPGGRSGDPALNQMNRIRLREAGAAGNDYNTSSMGTTFLVNGAPLNSNANLQYTYDFLDKTRNGLKSRLNLTSGVDMRSIATDQIEKVEVLRGIPSVIYGNLTSGIVKITNKSGYTRWKSRFKADGYSKLFALSKGFEDMDNGLKINTGMNYLDAKSDPRDRLESYKRITANLAVAKEYTSNKATTRWQTNINYTGSLDGSKTDPDTDLSNLNSYEVNNHLVSFSNQFTYTRKQPSIYRETDVQITANQRFDKIKQTKFVQLENAMAFPLSRVEGEYDGYYPEAKYIADYTVDGKPLDVFVKMVNNFQFNYKAYKSELNAGFDWQLSKNWGRGQEYDILRPIDPKSTFRPRAYRDVPAYVTSALFLESVNSVDVGQHKLTLALGIRGNAMMNLPSHFKMHGKIYADPRANFQWELPAFELLNKKTKIDFTLGYGKQSLFPDLNFLYPELYYRDVQQLNYFHNNPAYRRVNYKTIIYNPQNPEIEPAVNEKFEARADLAFGLHQLSVTVFKEKMNNGFRSMNQYAVYQYKKYDTSVLDHNAITAPPDINALPYQTVNENLIYATQRNGSGMDKEGVEFQYSSNRVPVINTRFTLSGAWFRTKYGNSLPVFRTNDYIIGGKPYPYLGLYEGMEPRSVNEVLNTNLMLDTYIPRLDLIFSSSFQFSWYSAGRLLPMNGVPSHYVDGEGNIFPFDPEAAKGTLLERLIIVQNDNRFNTSRRPMEMNLNLKVTKSFRNKSIVVSMFANRLFSYYAPYWNNGIRINRKGANDPYFGMEVNFNL</sequence>
<dbReference type="SUPFAM" id="SSF56935">
    <property type="entry name" value="Porins"/>
    <property type="match status" value="1"/>
</dbReference>